<keyword evidence="3" id="KW-1185">Reference proteome</keyword>
<evidence type="ECO:0000313" key="2">
    <source>
        <dbReference type="EMBL" id="PNP59909.1"/>
    </source>
</evidence>
<dbReference type="Pfam" id="PF11951">
    <property type="entry name" value="Fungal_trans_2"/>
    <property type="match status" value="1"/>
</dbReference>
<protein>
    <recommendedName>
        <fullName evidence="4">Transcription factor domain-containing protein</fullName>
    </recommendedName>
</protein>
<comment type="caution">
    <text evidence="2">The sequence shown here is derived from an EMBL/GenBank/DDBJ whole genome shotgun (WGS) entry which is preliminary data.</text>
</comment>
<dbReference type="Proteomes" id="UP000236664">
    <property type="component" value="Unassembled WGS sequence"/>
</dbReference>
<dbReference type="OrthoDB" id="3477330at2759"/>
<keyword evidence="1" id="KW-0539">Nucleus</keyword>
<organism evidence="2 3">
    <name type="scientific">Gibberella nygamai</name>
    <name type="common">Bean root rot disease fungus</name>
    <name type="synonym">Fusarium nygamai</name>
    <dbReference type="NCBI Taxonomy" id="42673"/>
    <lineage>
        <taxon>Eukaryota</taxon>
        <taxon>Fungi</taxon>
        <taxon>Dikarya</taxon>
        <taxon>Ascomycota</taxon>
        <taxon>Pezizomycotina</taxon>
        <taxon>Sordariomycetes</taxon>
        <taxon>Hypocreomycetidae</taxon>
        <taxon>Hypocreales</taxon>
        <taxon>Nectriaceae</taxon>
        <taxon>Fusarium</taxon>
        <taxon>Fusarium fujikuroi species complex</taxon>
    </lineage>
</organism>
<name>A0A2K0UQ63_GIBNY</name>
<sequence length="251" mass="27392">MPATKTSHLVESAADSLKPSTYATNAECTAPSVGEAYRGHSTDWRHHLRGARMLLRLDSEAYPWILSDLARSSLESLGVIQIIAGSSTWHSRSNFEANHQSPDAGNPDPLGMLSTPDFSFAIGAPRCILKCIAKFTHFSHIEPGDIAQTATNELLHEVLSHLNSVQNGSSFIPNNPTEAKHQSKAFVYATYIYCYRTLLDVPLHAIQQHVHDTLSHVSDFLANSSGNFSTWPAFIAAAEAYTQEDLSTGVA</sequence>
<reference evidence="2 3" key="1">
    <citation type="submission" date="2017-06" db="EMBL/GenBank/DDBJ databases">
        <title>Genome of Fusarium nygamai isolate CS10214.</title>
        <authorList>
            <person name="Gardiner D.M."/>
            <person name="Obanor F."/>
            <person name="Kazan K."/>
        </authorList>
    </citation>
    <scope>NUCLEOTIDE SEQUENCE [LARGE SCALE GENOMIC DNA]</scope>
    <source>
        <strain evidence="2 3">CS10214</strain>
    </source>
</reference>
<proteinExistence type="predicted"/>
<accession>A0A2K0UQ63</accession>
<evidence type="ECO:0000313" key="3">
    <source>
        <dbReference type="Proteomes" id="UP000236664"/>
    </source>
</evidence>
<dbReference type="AlphaFoldDB" id="A0A2K0UQ63"/>
<dbReference type="InterPro" id="IPR021858">
    <property type="entry name" value="Fun_TF"/>
</dbReference>
<gene>
    <name evidence="2" type="ORF">FNYG_14754</name>
</gene>
<evidence type="ECO:0000256" key="1">
    <source>
        <dbReference type="ARBA" id="ARBA00023242"/>
    </source>
</evidence>
<evidence type="ECO:0008006" key="4">
    <source>
        <dbReference type="Google" id="ProtNLM"/>
    </source>
</evidence>
<dbReference type="EMBL" id="MTQA01000404">
    <property type="protein sequence ID" value="PNP59909.1"/>
    <property type="molecule type" value="Genomic_DNA"/>
</dbReference>
<dbReference type="STRING" id="42673.A0A2K0UQ63"/>